<dbReference type="Gramene" id="OMERI05G06930.1">
    <property type="protein sequence ID" value="OMERI05G06930.1"/>
    <property type="gene ID" value="OMERI05G06930"/>
</dbReference>
<reference evidence="1" key="2">
    <citation type="submission" date="2018-05" db="EMBL/GenBank/DDBJ databases">
        <title>OmerRS3 (Oryza meridionalis Reference Sequence Version 3).</title>
        <authorList>
            <person name="Zhang J."/>
            <person name="Kudrna D."/>
            <person name="Lee S."/>
            <person name="Talag J."/>
            <person name="Welchert J."/>
            <person name="Wing R.A."/>
        </authorList>
    </citation>
    <scope>NUCLEOTIDE SEQUENCE [LARGE SCALE GENOMIC DNA]</scope>
    <source>
        <strain evidence="1">cv. OR44</strain>
    </source>
</reference>
<name>A0A0E0DNI9_9ORYZ</name>
<evidence type="ECO:0000313" key="2">
    <source>
        <dbReference type="Proteomes" id="UP000008021"/>
    </source>
</evidence>
<protein>
    <submittedName>
        <fullName evidence="1">Uncharacterized protein</fullName>
    </submittedName>
</protein>
<dbReference type="HOGENOM" id="CLU_1117197_0_0_1"/>
<evidence type="ECO:0000313" key="1">
    <source>
        <dbReference type="EnsemblPlants" id="OMERI05G06930.1"/>
    </source>
</evidence>
<accession>A0A0E0DNI9</accession>
<keyword evidence="2" id="KW-1185">Reference proteome</keyword>
<proteinExistence type="predicted"/>
<dbReference type="Proteomes" id="UP000008021">
    <property type="component" value="Chromosome 5"/>
</dbReference>
<organism evidence="1">
    <name type="scientific">Oryza meridionalis</name>
    <dbReference type="NCBI Taxonomy" id="40149"/>
    <lineage>
        <taxon>Eukaryota</taxon>
        <taxon>Viridiplantae</taxon>
        <taxon>Streptophyta</taxon>
        <taxon>Embryophyta</taxon>
        <taxon>Tracheophyta</taxon>
        <taxon>Spermatophyta</taxon>
        <taxon>Magnoliopsida</taxon>
        <taxon>Liliopsida</taxon>
        <taxon>Poales</taxon>
        <taxon>Poaceae</taxon>
        <taxon>BOP clade</taxon>
        <taxon>Oryzoideae</taxon>
        <taxon>Oryzeae</taxon>
        <taxon>Oryzinae</taxon>
        <taxon>Oryza</taxon>
    </lineage>
</organism>
<sequence length="249" mass="26970">MARVFAWLWMASRRRIDTGVEGVMWRASIGWTAAARARVSTSTQWRGGARRAAWTQLTRAASAADGERGREGVWTRSIGAHTGGEVTIGHKASPEHVSAADGMDGDNVDPSVDIATGRRLTRGRRSSCGARDLMAGTNPWPVWCGRRTGARCGSAQERVAVRYDSSGAAYSMRRSGAAHGSGRRGGAQCLAVYRTVLARLGIVPSRWRACTASRRRKGGRGRRLRLQEGKGLLGRKNRLGLAERMVAQL</sequence>
<dbReference type="AlphaFoldDB" id="A0A0E0DNI9"/>
<dbReference type="EnsemblPlants" id="OMERI05G06930.1">
    <property type="protein sequence ID" value="OMERI05G06930.1"/>
    <property type="gene ID" value="OMERI05G06930"/>
</dbReference>
<reference evidence="1" key="1">
    <citation type="submission" date="2015-04" db="UniProtKB">
        <authorList>
            <consortium name="EnsemblPlants"/>
        </authorList>
    </citation>
    <scope>IDENTIFICATION</scope>
</reference>